<dbReference type="AlphaFoldDB" id="A0A8S4QIK9"/>
<comment type="caution">
    <text evidence="1">The sequence shown here is derived from an EMBL/GenBank/DDBJ whole genome shotgun (WGS) entry which is preliminary data.</text>
</comment>
<dbReference type="EMBL" id="CAKXAJ010009392">
    <property type="protein sequence ID" value="CAH2211176.1"/>
    <property type="molecule type" value="Genomic_DNA"/>
</dbReference>
<reference evidence="1" key="1">
    <citation type="submission" date="2022-03" db="EMBL/GenBank/DDBJ databases">
        <authorList>
            <person name="Lindestad O."/>
        </authorList>
    </citation>
    <scope>NUCLEOTIDE SEQUENCE</scope>
</reference>
<dbReference type="Proteomes" id="UP000838756">
    <property type="component" value="Unassembled WGS sequence"/>
</dbReference>
<gene>
    <name evidence="1" type="primary">jg12207</name>
    <name evidence="1" type="ORF">PAEG_LOCUS3013</name>
</gene>
<protein>
    <submittedName>
        <fullName evidence="1">Jg12207 protein</fullName>
    </submittedName>
</protein>
<proteinExistence type="predicted"/>
<name>A0A8S4QIK9_9NEOP</name>
<accession>A0A8S4QIK9</accession>
<keyword evidence="2" id="KW-1185">Reference proteome</keyword>
<evidence type="ECO:0000313" key="1">
    <source>
        <dbReference type="EMBL" id="CAH2211176.1"/>
    </source>
</evidence>
<evidence type="ECO:0000313" key="2">
    <source>
        <dbReference type="Proteomes" id="UP000838756"/>
    </source>
</evidence>
<sequence>MKPACLRAQNQKRQWVGTGLIMVLNGAAYKVPPFACKSTGNHALQPGTQRCFDDEFWTMVRAKPITVHCLATGLAQGERLPVTTTLVVVAQMTLLPVLRYIPLVASYDTRENRRGG</sequence>
<organism evidence="1 2">
    <name type="scientific">Pararge aegeria aegeria</name>
    <dbReference type="NCBI Taxonomy" id="348720"/>
    <lineage>
        <taxon>Eukaryota</taxon>
        <taxon>Metazoa</taxon>
        <taxon>Ecdysozoa</taxon>
        <taxon>Arthropoda</taxon>
        <taxon>Hexapoda</taxon>
        <taxon>Insecta</taxon>
        <taxon>Pterygota</taxon>
        <taxon>Neoptera</taxon>
        <taxon>Endopterygota</taxon>
        <taxon>Lepidoptera</taxon>
        <taxon>Glossata</taxon>
        <taxon>Ditrysia</taxon>
        <taxon>Papilionoidea</taxon>
        <taxon>Nymphalidae</taxon>
        <taxon>Satyrinae</taxon>
        <taxon>Satyrini</taxon>
        <taxon>Parargina</taxon>
        <taxon>Pararge</taxon>
    </lineage>
</organism>